<sequence>MRSPFSPSIAVSIATCMTLLASTAAIFCYHISQCCFFPITVIAHICPPTAGPIHITFPRHCHYYTMPLQETPLLASPSNVHYATVSLALLLNNYRSRVLNHLIPSIATAASIATHATRITDLDCP</sequence>
<feature type="chain" id="PRO_5019469306" description="Secreted protein" evidence="1">
    <location>
        <begin position="26"/>
        <end position="125"/>
    </location>
</feature>
<protein>
    <recommendedName>
        <fullName evidence="4">Secreted protein</fullName>
    </recommendedName>
</protein>
<reference evidence="2 3" key="1">
    <citation type="journal article" date="2014" name="Agronomy (Basel)">
        <title>A Draft Genome Sequence for Ensete ventricosum, the Drought-Tolerant Tree Against Hunger.</title>
        <authorList>
            <person name="Harrison J."/>
            <person name="Moore K.A."/>
            <person name="Paszkiewicz K."/>
            <person name="Jones T."/>
            <person name="Grant M."/>
            <person name="Ambacheew D."/>
            <person name="Muzemil S."/>
            <person name="Studholme D.J."/>
        </authorList>
    </citation>
    <scope>NUCLEOTIDE SEQUENCE [LARGE SCALE GENOMIC DNA]</scope>
</reference>
<accession>A0A426XXW9</accession>
<dbReference type="EMBL" id="AMZH03016616">
    <property type="protein sequence ID" value="RRT44210.1"/>
    <property type="molecule type" value="Genomic_DNA"/>
</dbReference>
<dbReference type="Proteomes" id="UP000287651">
    <property type="component" value="Unassembled WGS sequence"/>
</dbReference>
<evidence type="ECO:0000256" key="1">
    <source>
        <dbReference type="SAM" id="SignalP"/>
    </source>
</evidence>
<proteinExistence type="predicted"/>
<keyword evidence="1" id="KW-0732">Signal</keyword>
<evidence type="ECO:0000313" key="3">
    <source>
        <dbReference type="Proteomes" id="UP000287651"/>
    </source>
</evidence>
<gene>
    <name evidence="2" type="ORF">B296_00055871</name>
</gene>
<evidence type="ECO:0008006" key="4">
    <source>
        <dbReference type="Google" id="ProtNLM"/>
    </source>
</evidence>
<feature type="signal peptide" evidence="1">
    <location>
        <begin position="1"/>
        <end position="25"/>
    </location>
</feature>
<dbReference type="AlphaFoldDB" id="A0A426XXW9"/>
<organism evidence="2 3">
    <name type="scientific">Ensete ventricosum</name>
    <name type="common">Abyssinian banana</name>
    <name type="synonym">Musa ensete</name>
    <dbReference type="NCBI Taxonomy" id="4639"/>
    <lineage>
        <taxon>Eukaryota</taxon>
        <taxon>Viridiplantae</taxon>
        <taxon>Streptophyta</taxon>
        <taxon>Embryophyta</taxon>
        <taxon>Tracheophyta</taxon>
        <taxon>Spermatophyta</taxon>
        <taxon>Magnoliopsida</taxon>
        <taxon>Liliopsida</taxon>
        <taxon>Zingiberales</taxon>
        <taxon>Musaceae</taxon>
        <taxon>Ensete</taxon>
    </lineage>
</organism>
<evidence type="ECO:0000313" key="2">
    <source>
        <dbReference type="EMBL" id="RRT44210.1"/>
    </source>
</evidence>
<name>A0A426XXW9_ENSVE</name>
<comment type="caution">
    <text evidence="2">The sequence shown here is derived from an EMBL/GenBank/DDBJ whole genome shotgun (WGS) entry which is preliminary data.</text>
</comment>